<feature type="coiled-coil region" evidence="11">
    <location>
        <begin position="677"/>
        <end position="779"/>
    </location>
</feature>
<organism evidence="13">
    <name type="scientific">Cyberlindnera fabianii</name>
    <name type="common">Yeast</name>
    <name type="synonym">Hansenula fabianii</name>
    <dbReference type="NCBI Taxonomy" id="36022"/>
    <lineage>
        <taxon>Eukaryota</taxon>
        <taxon>Fungi</taxon>
        <taxon>Dikarya</taxon>
        <taxon>Ascomycota</taxon>
        <taxon>Saccharomycotina</taxon>
        <taxon>Saccharomycetes</taxon>
        <taxon>Phaffomycetales</taxon>
        <taxon>Phaffomycetaceae</taxon>
        <taxon>Cyberlindnera</taxon>
    </lineage>
</organism>
<dbReference type="GO" id="GO:0007062">
    <property type="term" value="P:sister chromatid cohesion"/>
    <property type="evidence" value="ECO:0007669"/>
    <property type="project" value="InterPro"/>
</dbReference>
<keyword evidence="5" id="KW-0132">Cell division</keyword>
<dbReference type="SUPFAM" id="SSF52540">
    <property type="entry name" value="P-loop containing nucleoside triphosphate hydrolases"/>
    <property type="match status" value="1"/>
</dbReference>
<dbReference type="PhylomeDB" id="A0A061AQA6"/>
<sequence>MGRLVGLELHNFKSYRGTVSVGFGTANFTSIIGPNGSGKSNMMDAISFVLGVQSSHLRSNKLKDLIYRGRVVESNQDDQAEGRHGADPVKAYVMAVYEKTNGEILQLKRTITAAGQSTYRINDRDISAKEFSKILKEENILIKARNFLVFQGDVEQIASQSATDLSRLIEMVSGSADLKAEYDALREEQDKVKEQTAAILSKRRTLTGEVKQYKEQSDEAELFREKLAEKNDCLLMLNLWKLYHIDQKKNSLLESIKETKNKFKSLKNEISKEDSHFQEIKAQFAKKSMKLTKFQKLIDAKKAEIKTKNQKLVPYETEIEHLHKKISQMTKNSGSLTDDIASQEAKIKQVENNIATIKKSQKKATAEILAQSGDITEEDHEEYLLLKRTFLSQGGAAEVEKLSLLLNRKKEIEHILENLEKQKSATSDRVDDLKAQQAELKTQLTSVSRDLNDINSQVAQKQKYIQQLQLNAQDYDSKQYELQSKMKEVLSSIDEMSANERETKRERKLRENVSILKRAFPGVIGLLVDLVSPSDHQYSVALNVILGKHLDAIVVESSATAHQCIQYLKKQRAGTASFIPLDIIEAKPIDNRYRHLDHRARPTIDIVEYEPRLERAVQFACGDSMVCDSLDVARNIKFTKQVPIKAVCLDGTLISKSNTMTAGYSANQERRWNRGEVTKLNDLLENLKHEMDVLSHNKPDHMYINSQELDLRDLQTRANDLRRQRVELDRALTDVDAEIKYYSENSETAQKKEQYTNTLYEIESDIAKQDARVESLQSEIFKSFCQKHNFKSIKEYELSTGSELRQQSMELKHYELEIIKQEKKLKFEQDRHTDTSARLQTVQSTLKKLEQSLKKLLKEKEDLNESIDHSEAELAITQEDMAAFEKSNSEKMSQIRDVEERLNDAIAKQEGLKKEAEIRMEDVEKYNSERLAIFTTCNIENIRIPSKNQDFPIDTTQNVDVDYSGLPSQYKQAGADGSDLEEKISELTKKLEQLTPNVKAIERLQEVKEKLDQIEDELGSHRQHEMKVVNKFQKVKDQRYDLFMNAFTHISEKIDTIYKELTKKEQTTQLLGGSAYLTLEDEDEPYLAGIRYHAMPPNKRFKDMDLLSGGEKTIAALALLFAIHSFHPSPFFVLDEVDAALDHNNVNQIARYIMRNSGPDFQFIVISLKNALFEKSDALVGIYREQKENSSRTLTLDLRSYPEVA</sequence>
<evidence type="ECO:0000259" key="12">
    <source>
        <dbReference type="SMART" id="SM00968"/>
    </source>
</evidence>
<dbReference type="SMART" id="SM00968">
    <property type="entry name" value="SMC_hinge"/>
    <property type="match status" value="1"/>
</dbReference>
<dbReference type="PIRSF" id="PIRSF005719">
    <property type="entry name" value="SMC"/>
    <property type="match status" value="1"/>
</dbReference>
<dbReference type="EMBL" id="LK052886">
    <property type="protein sequence ID" value="CDR36895.1"/>
    <property type="molecule type" value="Genomic_DNA"/>
</dbReference>
<dbReference type="Gene3D" id="1.10.287.1490">
    <property type="match status" value="1"/>
</dbReference>
<evidence type="ECO:0000256" key="3">
    <source>
        <dbReference type="ARBA" id="ARBA00005597"/>
    </source>
</evidence>
<keyword evidence="7 11" id="KW-0175">Coiled coil</keyword>
<proteinExistence type="inferred from homology"/>
<dbReference type="AlphaFoldDB" id="A0A061AQA6"/>
<evidence type="ECO:0000256" key="9">
    <source>
        <dbReference type="ARBA" id="ARBA00023306"/>
    </source>
</evidence>
<dbReference type="Pfam" id="PF02463">
    <property type="entry name" value="SMC_N"/>
    <property type="match status" value="1"/>
</dbReference>
<feature type="coiled-coil region" evidence="11">
    <location>
        <begin position="402"/>
        <end position="471"/>
    </location>
</feature>
<evidence type="ECO:0000313" key="13">
    <source>
        <dbReference type="EMBL" id="CDR36895.1"/>
    </source>
</evidence>
<keyword evidence="6" id="KW-0498">Mitosis</keyword>
<dbReference type="OrthoDB" id="5575062at2759"/>
<dbReference type="CDD" id="cd03275">
    <property type="entry name" value="ABC_SMC1_euk"/>
    <property type="match status" value="2"/>
</dbReference>
<keyword evidence="8 10" id="KW-0539">Nucleus</keyword>
<dbReference type="InterPro" id="IPR036277">
    <property type="entry name" value="SMC_hinge_sf"/>
</dbReference>
<accession>A0A061AQA6</accession>
<dbReference type="GO" id="GO:0051301">
    <property type="term" value="P:cell division"/>
    <property type="evidence" value="ECO:0007669"/>
    <property type="project" value="UniProtKB-KW"/>
</dbReference>
<feature type="coiled-coil region" evidence="11">
    <location>
        <begin position="804"/>
        <end position="926"/>
    </location>
</feature>
<feature type="coiled-coil region" evidence="11">
    <location>
        <begin position="175"/>
        <end position="276"/>
    </location>
</feature>
<feature type="domain" description="SMC hinge" evidence="12">
    <location>
        <begin position="521"/>
        <end position="637"/>
    </location>
</feature>
<evidence type="ECO:0000256" key="2">
    <source>
        <dbReference type="ARBA" id="ARBA00004286"/>
    </source>
</evidence>
<evidence type="ECO:0000256" key="7">
    <source>
        <dbReference type="ARBA" id="ARBA00023054"/>
    </source>
</evidence>
<name>A0A061AQA6_CYBFA</name>
<keyword evidence="9" id="KW-0131">Cell cycle</keyword>
<dbReference type="SUPFAM" id="SSF75553">
    <property type="entry name" value="Smc hinge domain"/>
    <property type="match status" value="1"/>
</dbReference>
<comment type="similarity">
    <text evidence="3">Belongs to the SMC family. SMC1 subfamily.</text>
</comment>
<dbReference type="Pfam" id="PF06470">
    <property type="entry name" value="SMC_hinge"/>
    <property type="match status" value="1"/>
</dbReference>
<protein>
    <recommendedName>
        <fullName evidence="10">Structural maintenance of chromosomes protein</fullName>
    </recommendedName>
</protein>
<evidence type="ECO:0000256" key="11">
    <source>
        <dbReference type="SAM" id="Coils"/>
    </source>
</evidence>
<evidence type="ECO:0000256" key="4">
    <source>
        <dbReference type="ARBA" id="ARBA00022454"/>
    </source>
</evidence>
<gene>
    <name evidence="13" type="ORF">CYFA0S_01e05380g</name>
</gene>
<dbReference type="GO" id="GO:0007059">
    <property type="term" value="P:chromosome segregation"/>
    <property type="evidence" value="ECO:0007669"/>
    <property type="project" value="UniProtKB-ARBA"/>
</dbReference>
<dbReference type="Gene3D" id="3.40.50.300">
    <property type="entry name" value="P-loop containing nucleotide triphosphate hydrolases"/>
    <property type="match status" value="2"/>
</dbReference>
<feature type="coiled-coil region" evidence="11">
    <location>
        <begin position="970"/>
        <end position="1024"/>
    </location>
</feature>
<dbReference type="GO" id="GO:0016887">
    <property type="term" value="F:ATP hydrolysis activity"/>
    <property type="evidence" value="ECO:0007669"/>
    <property type="project" value="InterPro"/>
</dbReference>
<dbReference type="GO" id="GO:0005524">
    <property type="term" value="F:ATP binding"/>
    <property type="evidence" value="ECO:0007669"/>
    <property type="project" value="InterPro"/>
</dbReference>
<evidence type="ECO:0000256" key="10">
    <source>
        <dbReference type="PIRNR" id="PIRNR005719"/>
    </source>
</evidence>
<dbReference type="GO" id="GO:0008278">
    <property type="term" value="C:cohesin complex"/>
    <property type="evidence" value="ECO:0007669"/>
    <property type="project" value="InterPro"/>
</dbReference>
<dbReference type="InterPro" id="IPR028468">
    <property type="entry name" value="Smc1_ABC"/>
</dbReference>
<dbReference type="InterPro" id="IPR024704">
    <property type="entry name" value="SMC"/>
</dbReference>
<dbReference type="Gene3D" id="1.20.1060.20">
    <property type="match status" value="1"/>
</dbReference>
<dbReference type="VEuPathDB" id="FungiDB:BON22_0599"/>
<evidence type="ECO:0000256" key="8">
    <source>
        <dbReference type="ARBA" id="ARBA00023242"/>
    </source>
</evidence>
<dbReference type="PANTHER" id="PTHR18937">
    <property type="entry name" value="STRUCTURAL MAINTENANCE OF CHROMOSOMES SMC FAMILY MEMBER"/>
    <property type="match status" value="1"/>
</dbReference>
<reference evidence="13" key="1">
    <citation type="journal article" date="2014" name="Genome Announc.">
        <title>Genome sequence of the yeast Cyberlindnera fabianii (Hansenula fabianii).</title>
        <authorList>
            <person name="Freel K.C."/>
            <person name="Sarilar V."/>
            <person name="Neuveglise C."/>
            <person name="Devillers H."/>
            <person name="Friedrich A."/>
            <person name="Schacherer J."/>
        </authorList>
    </citation>
    <scope>NUCLEOTIDE SEQUENCE</scope>
    <source>
        <strain evidence="13">YJS4271</strain>
    </source>
</reference>
<dbReference type="InterPro" id="IPR027417">
    <property type="entry name" value="P-loop_NTPase"/>
</dbReference>
<evidence type="ECO:0000256" key="6">
    <source>
        <dbReference type="ARBA" id="ARBA00022776"/>
    </source>
</evidence>
<dbReference type="Gene3D" id="3.30.70.1620">
    <property type="match status" value="1"/>
</dbReference>
<dbReference type="InterPro" id="IPR003395">
    <property type="entry name" value="RecF/RecN/SMC_N"/>
</dbReference>
<evidence type="ECO:0000256" key="5">
    <source>
        <dbReference type="ARBA" id="ARBA00022618"/>
    </source>
</evidence>
<dbReference type="GO" id="GO:0005634">
    <property type="term" value="C:nucleus"/>
    <property type="evidence" value="ECO:0007669"/>
    <property type="project" value="UniProtKB-SubCell"/>
</dbReference>
<evidence type="ECO:0000256" key="1">
    <source>
        <dbReference type="ARBA" id="ARBA00004123"/>
    </source>
</evidence>
<dbReference type="PANTHER" id="PTHR18937:SF12">
    <property type="entry name" value="STRUCTURAL MAINTENANCE OF CHROMOSOMES PROTEIN"/>
    <property type="match status" value="1"/>
</dbReference>
<keyword evidence="4" id="KW-0158">Chromosome</keyword>
<comment type="subcellular location">
    <subcellularLocation>
        <location evidence="2">Chromosome</location>
    </subcellularLocation>
    <subcellularLocation>
        <location evidence="1 10">Nucleus</location>
    </subcellularLocation>
</comment>
<dbReference type="InterPro" id="IPR010935">
    <property type="entry name" value="SMC_hinge"/>
</dbReference>
<feature type="coiled-coil region" evidence="11">
    <location>
        <begin position="333"/>
        <end position="367"/>
    </location>
</feature>
<dbReference type="GO" id="GO:0003677">
    <property type="term" value="F:DNA binding"/>
    <property type="evidence" value="ECO:0007669"/>
    <property type="project" value="TreeGrafter"/>
</dbReference>